<dbReference type="AlphaFoldDB" id="A0A6J6DMA3"/>
<dbReference type="InterPro" id="IPR003593">
    <property type="entry name" value="AAA+_ATPase"/>
</dbReference>
<feature type="domain" description="ABC transporter" evidence="4">
    <location>
        <begin position="12"/>
        <end position="242"/>
    </location>
</feature>
<dbReference type="SMART" id="SM00382">
    <property type="entry name" value="AAA"/>
    <property type="match status" value="1"/>
</dbReference>
<dbReference type="InterPro" id="IPR017911">
    <property type="entry name" value="MacB-like_ATP-bd"/>
</dbReference>
<sequence length="242" mass="25861">MSSNPAPSGAPLRLEAVRKVYRSGDSEIVAVDHATLTVADGEIVALLGPSGSGKTTLLSIAGGLLTSTEGRVVVGGQDITDRSPRELTEFRRTTVGFVFQSVNLVPFLTAEENLLVVAELSGRSGMSRRDARQRAKELLDELGLGHRAGNLPSQLSGGERQRVAIGRALFNRPALVLFDEPTSALDTKIGEQVMELIQNEMRSRGTAAVIVTHDTRMTHYADRTVRIVDGVLSDDPVAAGHP</sequence>
<protein>
    <submittedName>
        <fullName evidence="5">Unannotated protein</fullName>
    </submittedName>
</protein>
<dbReference type="GO" id="GO:0005524">
    <property type="term" value="F:ATP binding"/>
    <property type="evidence" value="ECO:0007669"/>
    <property type="project" value="UniProtKB-KW"/>
</dbReference>
<dbReference type="PROSITE" id="PS50893">
    <property type="entry name" value="ABC_TRANSPORTER_2"/>
    <property type="match status" value="1"/>
</dbReference>
<dbReference type="EMBL" id="CAEZSR010000067">
    <property type="protein sequence ID" value="CAB4563243.1"/>
    <property type="molecule type" value="Genomic_DNA"/>
</dbReference>
<evidence type="ECO:0000256" key="2">
    <source>
        <dbReference type="ARBA" id="ARBA00022741"/>
    </source>
</evidence>
<dbReference type="GO" id="GO:0022857">
    <property type="term" value="F:transmembrane transporter activity"/>
    <property type="evidence" value="ECO:0007669"/>
    <property type="project" value="UniProtKB-ARBA"/>
</dbReference>
<dbReference type="PANTHER" id="PTHR24220">
    <property type="entry name" value="IMPORT ATP-BINDING PROTEIN"/>
    <property type="match status" value="1"/>
</dbReference>
<dbReference type="InterPro" id="IPR017871">
    <property type="entry name" value="ABC_transporter-like_CS"/>
</dbReference>
<dbReference type="InterPro" id="IPR027417">
    <property type="entry name" value="P-loop_NTPase"/>
</dbReference>
<organism evidence="5">
    <name type="scientific">freshwater metagenome</name>
    <dbReference type="NCBI Taxonomy" id="449393"/>
    <lineage>
        <taxon>unclassified sequences</taxon>
        <taxon>metagenomes</taxon>
        <taxon>ecological metagenomes</taxon>
    </lineage>
</organism>
<name>A0A6J6DMA3_9ZZZZ</name>
<reference evidence="5" key="1">
    <citation type="submission" date="2020-05" db="EMBL/GenBank/DDBJ databases">
        <authorList>
            <person name="Chiriac C."/>
            <person name="Salcher M."/>
            <person name="Ghai R."/>
            <person name="Kavagutti S V."/>
        </authorList>
    </citation>
    <scope>NUCLEOTIDE SEQUENCE</scope>
</reference>
<dbReference type="PROSITE" id="PS00211">
    <property type="entry name" value="ABC_TRANSPORTER_1"/>
    <property type="match status" value="1"/>
</dbReference>
<accession>A0A6J6DMA3</accession>
<evidence type="ECO:0000256" key="1">
    <source>
        <dbReference type="ARBA" id="ARBA00022448"/>
    </source>
</evidence>
<keyword evidence="2" id="KW-0547">Nucleotide-binding</keyword>
<keyword evidence="3" id="KW-0067">ATP-binding</keyword>
<dbReference type="CDD" id="cd03255">
    <property type="entry name" value="ABC_MJ0796_LolCDE_FtsE"/>
    <property type="match status" value="1"/>
</dbReference>
<dbReference type="PANTHER" id="PTHR24220:SF86">
    <property type="entry name" value="ABC TRANSPORTER ABCH.1"/>
    <property type="match status" value="1"/>
</dbReference>
<gene>
    <name evidence="5" type="ORF">UFOPK1493_01919</name>
</gene>
<dbReference type="GO" id="GO:0005886">
    <property type="term" value="C:plasma membrane"/>
    <property type="evidence" value="ECO:0007669"/>
    <property type="project" value="TreeGrafter"/>
</dbReference>
<dbReference type="FunFam" id="3.40.50.300:FF:000032">
    <property type="entry name" value="Export ABC transporter ATP-binding protein"/>
    <property type="match status" value="1"/>
</dbReference>
<dbReference type="Gene3D" id="3.40.50.300">
    <property type="entry name" value="P-loop containing nucleotide triphosphate hydrolases"/>
    <property type="match status" value="1"/>
</dbReference>
<dbReference type="InterPro" id="IPR015854">
    <property type="entry name" value="ABC_transpr_LolD-like"/>
</dbReference>
<dbReference type="GO" id="GO:0098796">
    <property type="term" value="C:membrane protein complex"/>
    <property type="evidence" value="ECO:0007669"/>
    <property type="project" value="UniProtKB-ARBA"/>
</dbReference>
<dbReference type="InterPro" id="IPR003439">
    <property type="entry name" value="ABC_transporter-like_ATP-bd"/>
</dbReference>
<keyword evidence="1" id="KW-0813">Transport</keyword>
<proteinExistence type="predicted"/>
<dbReference type="SUPFAM" id="SSF52540">
    <property type="entry name" value="P-loop containing nucleoside triphosphate hydrolases"/>
    <property type="match status" value="1"/>
</dbReference>
<evidence type="ECO:0000259" key="4">
    <source>
        <dbReference type="PROSITE" id="PS50893"/>
    </source>
</evidence>
<evidence type="ECO:0000313" key="5">
    <source>
        <dbReference type="EMBL" id="CAB4563243.1"/>
    </source>
</evidence>
<dbReference type="Pfam" id="PF00005">
    <property type="entry name" value="ABC_tran"/>
    <property type="match status" value="1"/>
</dbReference>
<evidence type="ECO:0000256" key="3">
    <source>
        <dbReference type="ARBA" id="ARBA00022840"/>
    </source>
</evidence>
<dbReference type="GO" id="GO:0016887">
    <property type="term" value="F:ATP hydrolysis activity"/>
    <property type="evidence" value="ECO:0007669"/>
    <property type="project" value="InterPro"/>
</dbReference>